<protein>
    <submittedName>
        <fullName evidence="5">IQ and ubiquitin-like domain-containing protein</fullName>
    </submittedName>
</protein>
<dbReference type="Proteomes" id="UP000694871">
    <property type="component" value="Unplaced"/>
</dbReference>
<proteinExistence type="predicted"/>
<dbReference type="RefSeq" id="XP_015270465.1">
    <property type="nucleotide sequence ID" value="XM_015414979.1"/>
</dbReference>
<feature type="non-terminal residue" evidence="5">
    <location>
        <position position="510"/>
    </location>
</feature>
<evidence type="ECO:0000313" key="4">
    <source>
        <dbReference type="Proteomes" id="UP000694871"/>
    </source>
</evidence>
<feature type="compositionally biased region" description="Basic and acidic residues" evidence="2">
    <location>
        <begin position="76"/>
        <end position="91"/>
    </location>
</feature>
<dbReference type="PANTHER" id="PTHR21074:SF0">
    <property type="entry name" value="IQ AND UBIQUITIN-LIKE DOMAIN-CONTAINING PROTEIN"/>
    <property type="match status" value="1"/>
</dbReference>
<evidence type="ECO:0000259" key="3">
    <source>
        <dbReference type="PROSITE" id="PS50053"/>
    </source>
</evidence>
<gene>
    <name evidence="5" type="primary">IQUB</name>
</gene>
<dbReference type="InterPro" id="IPR037695">
    <property type="entry name" value="IQUB"/>
</dbReference>
<reference evidence="5" key="1">
    <citation type="submission" date="2025-08" db="UniProtKB">
        <authorList>
            <consortium name="RefSeq"/>
        </authorList>
    </citation>
    <scope>IDENTIFICATION</scope>
</reference>
<keyword evidence="4" id="KW-1185">Reference proteome</keyword>
<dbReference type="Gene3D" id="3.10.20.90">
    <property type="entry name" value="Phosphatidylinositol 3-kinase Catalytic Subunit, Chain A, domain 1"/>
    <property type="match status" value="1"/>
</dbReference>
<evidence type="ECO:0000256" key="2">
    <source>
        <dbReference type="SAM" id="MobiDB-lite"/>
    </source>
</evidence>
<dbReference type="CDD" id="cd17061">
    <property type="entry name" value="Ubl_IQUB"/>
    <property type="match status" value="1"/>
</dbReference>
<dbReference type="PROSITE" id="PS50053">
    <property type="entry name" value="UBIQUITIN_2"/>
    <property type="match status" value="1"/>
</dbReference>
<evidence type="ECO:0000256" key="1">
    <source>
        <dbReference type="SAM" id="Coils"/>
    </source>
</evidence>
<dbReference type="SUPFAM" id="SSF54236">
    <property type="entry name" value="Ubiquitin-like"/>
    <property type="match status" value="1"/>
</dbReference>
<dbReference type="GeneID" id="107113633"/>
<feature type="region of interest" description="Disordered" evidence="2">
    <location>
        <begin position="1"/>
        <end position="96"/>
    </location>
</feature>
<sequence>MADPEKEGGDLAEAEANVSVPEQQVVEDSSVTEQTEEIIDFVRTTEKQTDATQSNETALPAEQEQLTPESSPTEELTERLDTVTEPEEAHPEPQVQEDVAYVKDLSDEVQSDVDTPTPVVEITAKAVSTLAENLSGLAAETHPVGSTSSGVLRSQIPQVPEDTEDFVTTVKIMLHPDIQVFAMAFNINRTVGQMKQYFSSRLKIPQDVLQFMLLGRIMENSETLQDLHAKCHGTIQFDMFSLDEERFPIKSSKLFQEFYMPDVITVRVKTDADIFQDVSIEIKRPTFEKPFLGGFRHRLTGVEYHNAGSQTVPRKRPEKGYLEFCRSTQTAVERKKLQQTRNTTSTQMTKIGVYVSNITDKLIEPKGYVTAEEYHARRLKAVIVIQTYFRRWNAINIVARLKEEKRLRLEWEEQEEQRKEREKAERLRREYDRRMHPKTKDDFELLYHALELWRQEELARIDSIFTGAERKAALCALLEKEAELIASIGRHKLNADDENEQKAILSFLEK</sequence>
<feature type="coiled-coil region" evidence="1">
    <location>
        <begin position="402"/>
        <end position="434"/>
    </location>
</feature>
<organism evidence="4 5">
    <name type="scientific">Gekko japonicus</name>
    <name type="common">Schlegel's Japanese gecko</name>
    <dbReference type="NCBI Taxonomy" id="146911"/>
    <lineage>
        <taxon>Eukaryota</taxon>
        <taxon>Metazoa</taxon>
        <taxon>Chordata</taxon>
        <taxon>Craniata</taxon>
        <taxon>Vertebrata</taxon>
        <taxon>Euteleostomi</taxon>
        <taxon>Lepidosauria</taxon>
        <taxon>Squamata</taxon>
        <taxon>Bifurcata</taxon>
        <taxon>Gekkota</taxon>
        <taxon>Gekkonidae</taxon>
        <taxon>Gekkoninae</taxon>
        <taxon>Gekko</taxon>
    </lineage>
</organism>
<feature type="compositionally biased region" description="Polar residues" evidence="2">
    <location>
        <begin position="20"/>
        <end position="33"/>
    </location>
</feature>
<name>A0ABM1K9S8_GEKJA</name>
<dbReference type="InterPro" id="IPR000626">
    <property type="entry name" value="Ubiquitin-like_dom"/>
</dbReference>
<feature type="domain" description="Ubiquitin-like" evidence="3">
    <location>
        <begin position="166"/>
        <end position="237"/>
    </location>
</feature>
<evidence type="ECO:0000313" key="5">
    <source>
        <dbReference type="RefSeq" id="XP_015270465.1"/>
    </source>
</evidence>
<dbReference type="PANTHER" id="PTHR21074">
    <property type="entry name" value="IQ AND UBIQUITIN-LIKE DOMAIN-CONTAINING PROTEIN"/>
    <property type="match status" value="1"/>
</dbReference>
<keyword evidence="1" id="KW-0175">Coiled coil</keyword>
<accession>A0ABM1K9S8</accession>
<dbReference type="InterPro" id="IPR029071">
    <property type="entry name" value="Ubiquitin-like_domsf"/>
</dbReference>